<feature type="transmembrane region" description="Helical" evidence="1">
    <location>
        <begin position="226"/>
        <end position="248"/>
    </location>
</feature>
<feature type="transmembrane region" description="Helical" evidence="1">
    <location>
        <begin position="339"/>
        <end position="366"/>
    </location>
</feature>
<keyword evidence="3" id="KW-1185">Reference proteome</keyword>
<dbReference type="EMBL" id="ML734970">
    <property type="protein sequence ID" value="KAB8205477.1"/>
    <property type="molecule type" value="Genomic_DNA"/>
</dbReference>
<dbReference type="Proteomes" id="UP000326532">
    <property type="component" value="Unassembled WGS sequence"/>
</dbReference>
<gene>
    <name evidence="2" type="ORF">BDV34DRAFT_213063</name>
</gene>
<feature type="transmembrane region" description="Helical" evidence="1">
    <location>
        <begin position="260"/>
        <end position="285"/>
    </location>
</feature>
<protein>
    <submittedName>
        <fullName evidence="2">Uncharacterized protein</fullName>
    </submittedName>
</protein>
<accession>A0A5N6DKB9</accession>
<reference evidence="2 3" key="1">
    <citation type="submission" date="2019-04" db="EMBL/GenBank/DDBJ databases">
        <title>Fungal friends and foes A comparative genomics study of 23 Aspergillus species from section Flavi.</title>
        <authorList>
            <consortium name="DOE Joint Genome Institute"/>
            <person name="Kjaerbolling I."/>
            <person name="Vesth T.C."/>
            <person name="Frisvad J.C."/>
            <person name="Nybo J.L."/>
            <person name="Theobald S."/>
            <person name="Kildgaard S."/>
            <person name="Petersen T.I."/>
            <person name="Kuo A."/>
            <person name="Sato A."/>
            <person name="Lyhne E.K."/>
            <person name="Kogle M.E."/>
            <person name="Wiebenga A."/>
            <person name="Kun R.S."/>
            <person name="Lubbers R.J."/>
            <person name="Makela M.R."/>
            <person name="Barry K."/>
            <person name="Chovatia M."/>
            <person name="Clum A."/>
            <person name="Daum C."/>
            <person name="Haridas S."/>
            <person name="He G."/>
            <person name="LaButti K."/>
            <person name="Lipzen A."/>
            <person name="Mondo S."/>
            <person name="Pangilinan J."/>
            <person name="Riley R."/>
            <person name="Salamov A."/>
            <person name="Simmons B.A."/>
            <person name="Magnuson J.K."/>
            <person name="Henrissat B."/>
            <person name="Mortensen U.H."/>
            <person name="Larsen T.O."/>
            <person name="De vries R.P."/>
            <person name="Grigoriev I.V."/>
            <person name="Machida M."/>
            <person name="Baker S.E."/>
            <person name="Andersen M.R."/>
        </authorList>
    </citation>
    <scope>NUCLEOTIDE SEQUENCE [LARGE SCALE GENOMIC DNA]</scope>
    <source>
        <strain evidence="2 3">CBS 117618</strain>
    </source>
</reference>
<evidence type="ECO:0000313" key="3">
    <source>
        <dbReference type="Proteomes" id="UP000326532"/>
    </source>
</evidence>
<dbReference type="VEuPathDB" id="FungiDB:BDV34DRAFT_213063"/>
<keyword evidence="1" id="KW-0812">Transmembrane</keyword>
<keyword evidence="1" id="KW-1133">Transmembrane helix</keyword>
<sequence>MPYQIYDDPDIEVTPGQHPNFISLQPGERWTRMDNLELPSDTEVGEVFKYEFNDRVLDWWDWGTKEDHLQTTVKLPCWINSDVLEPKDNEGRPAIVVPASNVIEFTIVPYTGMTLIPGRKYTEKGHCNHEFLRSNCHSLLLILSIFSFRPQLHRLHQIGDSTGVSLAYLLCNVISATEQLTISFCYMYNAQSSDPFVHNPPNAGDWLNFLQFAVTWGLSSTLRKAFIADITCLSLSLLAAILYVLANLCGANYRSQDWEYSIFLGSHLIFVNPVVTLLAIAALPAQLRELKRHGHAALSLTGLASQAVIFAMLGLSWVYRARIDYNLSDVFRTWGSFTSWYQLVGWAAVDHLVFAVVQGILFFVVLGRKRTVTVKRGE</sequence>
<dbReference type="AlphaFoldDB" id="A0A5N6DKB9"/>
<keyword evidence="1" id="KW-0472">Membrane</keyword>
<proteinExistence type="predicted"/>
<dbReference type="OMA" id="KSWPRQD"/>
<feature type="transmembrane region" description="Helical" evidence="1">
    <location>
        <begin position="297"/>
        <end position="319"/>
    </location>
</feature>
<name>A0A5N6DKB9_ASPPA</name>
<organism evidence="2 3">
    <name type="scientific">Aspergillus parasiticus</name>
    <dbReference type="NCBI Taxonomy" id="5067"/>
    <lineage>
        <taxon>Eukaryota</taxon>
        <taxon>Fungi</taxon>
        <taxon>Dikarya</taxon>
        <taxon>Ascomycota</taxon>
        <taxon>Pezizomycotina</taxon>
        <taxon>Eurotiomycetes</taxon>
        <taxon>Eurotiomycetidae</taxon>
        <taxon>Eurotiales</taxon>
        <taxon>Aspergillaceae</taxon>
        <taxon>Aspergillus</taxon>
        <taxon>Aspergillus subgen. Circumdati</taxon>
    </lineage>
</organism>
<evidence type="ECO:0000256" key="1">
    <source>
        <dbReference type="SAM" id="Phobius"/>
    </source>
</evidence>
<evidence type="ECO:0000313" key="2">
    <source>
        <dbReference type="EMBL" id="KAB8205477.1"/>
    </source>
</evidence>